<dbReference type="GO" id="GO:0016226">
    <property type="term" value="P:iron-sulfur cluster assembly"/>
    <property type="evidence" value="ECO:0007669"/>
    <property type="project" value="InterPro"/>
</dbReference>
<dbReference type="InterPro" id="IPR045595">
    <property type="entry name" value="SufBD_N"/>
</dbReference>
<accession>A0A212QSG8</accession>
<feature type="domain" description="SUF system FeS cluster assembly SufBD core" evidence="2">
    <location>
        <begin position="198"/>
        <end position="424"/>
    </location>
</feature>
<dbReference type="InterPro" id="IPR011542">
    <property type="entry name" value="SUF_FeS_clus_asmbl_SufD"/>
</dbReference>
<dbReference type="Proteomes" id="UP000197065">
    <property type="component" value="Unassembled WGS sequence"/>
</dbReference>
<proteinExistence type="inferred from homology"/>
<name>A0A212QSG8_9PROT</name>
<evidence type="ECO:0000256" key="1">
    <source>
        <dbReference type="ARBA" id="ARBA00043967"/>
    </source>
</evidence>
<comment type="similarity">
    <text evidence="1">Belongs to the iron-sulfur cluster assembly SufBD family.</text>
</comment>
<protein>
    <submittedName>
        <fullName evidence="4">Iron-regulated ABC transporter permease protein SufD</fullName>
    </submittedName>
</protein>
<keyword evidence="5" id="KW-1185">Reference proteome</keyword>
<dbReference type="PANTHER" id="PTHR43575">
    <property type="entry name" value="PROTEIN ABCI7, CHLOROPLASTIC"/>
    <property type="match status" value="1"/>
</dbReference>
<dbReference type="AlphaFoldDB" id="A0A212QSG8"/>
<sequence length="459" mass="49955">MSAATLPVSPRPPAARRPQAFVEPISSFAEAFLAQAGRLNGATELGDLRRRRFERFKALGFPNQRAERWHYTNAARFLNRPWHPAAAAELGSAMVTPYLAGGSRARRLIFVNGRPAASLSHVQGLPPGVIFKSIGRVLAEEPAAFKALLDQDREDDGLTALNAAFADNGAWIDIPAGVKLEVPLQLLFLTTVEAGPTPMTHPRVRIKLGAGAELRLIETHVTLGQSKGLTNLVGTVEIGKGASLTHDRLQLLSEGACFVGQLAIDLEAEAKLKQTIATLGGEFVRNEMDARLKGNAIDCLLNGVYMPVGTEHVDTAIRVHHLAPGSHSNQFYKGVINDRSHAVFQGKIFVEKPAQQTNAFQQNNNLLLSDDAEIDTKPELEIYADDVKCSHGATVGDHDPMELFYLRSRGLDRATAESMLTYAFAAEVFERFSDVPLKLLARRMAFERLPGGSALQGML</sequence>
<dbReference type="Pfam" id="PF19295">
    <property type="entry name" value="SufBD_N"/>
    <property type="match status" value="1"/>
</dbReference>
<dbReference type="InterPro" id="IPR055346">
    <property type="entry name" value="Fe-S_cluster_assembly_SufBD"/>
</dbReference>
<evidence type="ECO:0000313" key="4">
    <source>
        <dbReference type="EMBL" id="SNB62369.1"/>
    </source>
</evidence>
<evidence type="ECO:0000259" key="2">
    <source>
        <dbReference type="Pfam" id="PF01458"/>
    </source>
</evidence>
<dbReference type="RefSeq" id="WP_088560352.1">
    <property type="nucleotide sequence ID" value="NZ_FYEH01000003.1"/>
</dbReference>
<dbReference type="Pfam" id="PF01458">
    <property type="entry name" value="SUFBD_core"/>
    <property type="match status" value="1"/>
</dbReference>
<dbReference type="PANTHER" id="PTHR43575:SF1">
    <property type="entry name" value="PROTEIN ABCI7, CHLOROPLASTIC"/>
    <property type="match status" value="1"/>
</dbReference>
<evidence type="ECO:0000259" key="3">
    <source>
        <dbReference type="Pfam" id="PF19295"/>
    </source>
</evidence>
<gene>
    <name evidence="4" type="ORF">SAMN07250955_103102</name>
</gene>
<feature type="domain" description="SUF system FeS cluster assembly SufBD N-terminal" evidence="3">
    <location>
        <begin position="43"/>
        <end position="186"/>
    </location>
</feature>
<reference evidence="4 5" key="1">
    <citation type="submission" date="2017-06" db="EMBL/GenBank/DDBJ databases">
        <authorList>
            <person name="Kim H.J."/>
            <person name="Triplett B.A."/>
        </authorList>
    </citation>
    <scope>NUCLEOTIDE SEQUENCE [LARGE SCALE GENOMIC DNA]</scope>
    <source>
        <strain evidence="4 5">B29T1</strain>
    </source>
</reference>
<organism evidence="4 5">
    <name type="scientific">Arboricoccus pini</name>
    <dbReference type="NCBI Taxonomy" id="1963835"/>
    <lineage>
        <taxon>Bacteria</taxon>
        <taxon>Pseudomonadati</taxon>
        <taxon>Pseudomonadota</taxon>
        <taxon>Alphaproteobacteria</taxon>
        <taxon>Geminicoccales</taxon>
        <taxon>Geminicoccaceae</taxon>
        <taxon>Arboricoccus</taxon>
    </lineage>
</organism>
<dbReference type="EMBL" id="FYEH01000003">
    <property type="protein sequence ID" value="SNB62369.1"/>
    <property type="molecule type" value="Genomic_DNA"/>
</dbReference>
<dbReference type="NCBIfam" id="TIGR01981">
    <property type="entry name" value="sufD"/>
    <property type="match status" value="1"/>
</dbReference>
<dbReference type="InterPro" id="IPR037284">
    <property type="entry name" value="SUF_FeS_clus_asmbl_SufBD_sf"/>
</dbReference>
<evidence type="ECO:0000313" key="5">
    <source>
        <dbReference type="Proteomes" id="UP000197065"/>
    </source>
</evidence>
<dbReference type="InterPro" id="IPR000825">
    <property type="entry name" value="SUF_FeS_clus_asmbl_SufBD_core"/>
</dbReference>
<dbReference type="SUPFAM" id="SSF101960">
    <property type="entry name" value="Stabilizer of iron transporter SufD"/>
    <property type="match status" value="1"/>
</dbReference>
<dbReference type="OrthoDB" id="9768262at2"/>